<protein>
    <submittedName>
        <fullName evidence="1">Uncharacterized protein</fullName>
    </submittedName>
</protein>
<name>A0A1F4Z3U7_9BACT</name>
<proteinExistence type="predicted"/>
<comment type="caution">
    <text evidence="1">The sequence shown here is derived from an EMBL/GenBank/DDBJ whole genome shotgun (WGS) entry which is preliminary data.</text>
</comment>
<dbReference type="EMBL" id="MEXM01000027">
    <property type="protein sequence ID" value="OGD00830.1"/>
    <property type="molecule type" value="Genomic_DNA"/>
</dbReference>
<evidence type="ECO:0000313" key="1">
    <source>
        <dbReference type="EMBL" id="OGD00830.1"/>
    </source>
</evidence>
<dbReference type="AlphaFoldDB" id="A0A1F4Z3U7"/>
<sequence length="480" mass="55399">MPKESSQPNERSYEVRAQKPLPLCRLGWDRYRFYGPIAMPEVEAMGMTPASEVNRQIAKKGYPLSLEEISRETGTLPQLWTDLYGISPGDFPPTFFGSFARWKRLEIEKRVNPRHFHRIHYEYFRLRDYPEFRGSDFDCLLADTPPIRNYLQSVFTLGEFIPCRGAKDLTTFPIPTGSGIPLQFHLNRDHTHPVTAKIFDGDDFPDTVTISLLGNTFYCTDFCGSLDMDPHRIDIPFGQYLIARQDWRVVGKAVKLLHRVGSYGLYEPERQVHLLAKGVAGTFSHLKPTPEQAASVCNSFIKELSSPGIFKHLDRDALKNLGQTGMLPILVRAAETDRNLEVFWVLNYFLTRAIEYLELPDNREDRSRLFNDLRRLYRGSHHSLTPGQIVHAVKDLSHMPPSWFKNLSIADNDYHRNGWNAHRFINRKDRQAWDSNREYLEEIKTRWGRNYNAHEQPWPESIPSPLPNTIMVPVSGSGLV</sequence>
<accession>A0A1F4Z3U7</accession>
<dbReference type="Proteomes" id="UP000176822">
    <property type="component" value="Unassembled WGS sequence"/>
</dbReference>
<organism evidence="1 2">
    <name type="scientific">Candidatus Amesbacteria bacterium RIFCSPLOWO2_01_FULL_47_33</name>
    <dbReference type="NCBI Taxonomy" id="1797258"/>
    <lineage>
        <taxon>Bacteria</taxon>
        <taxon>Candidatus Amesiibacteriota</taxon>
    </lineage>
</organism>
<gene>
    <name evidence="1" type="ORF">A2972_00050</name>
</gene>
<evidence type="ECO:0000313" key="2">
    <source>
        <dbReference type="Proteomes" id="UP000176822"/>
    </source>
</evidence>
<reference evidence="1 2" key="1">
    <citation type="journal article" date="2016" name="Nat. Commun.">
        <title>Thousands of microbial genomes shed light on interconnected biogeochemical processes in an aquifer system.</title>
        <authorList>
            <person name="Anantharaman K."/>
            <person name="Brown C.T."/>
            <person name="Hug L.A."/>
            <person name="Sharon I."/>
            <person name="Castelle C.J."/>
            <person name="Probst A.J."/>
            <person name="Thomas B.C."/>
            <person name="Singh A."/>
            <person name="Wilkins M.J."/>
            <person name="Karaoz U."/>
            <person name="Brodie E.L."/>
            <person name="Williams K.H."/>
            <person name="Hubbard S.S."/>
            <person name="Banfield J.F."/>
        </authorList>
    </citation>
    <scope>NUCLEOTIDE SEQUENCE [LARGE SCALE GENOMIC DNA]</scope>
</reference>